<protein>
    <submittedName>
        <fullName evidence="3">Uncharacterized protein</fullName>
    </submittedName>
</protein>
<evidence type="ECO:0000313" key="3">
    <source>
        <dbReference type="EMBL" id="PBK81955.1"/>
    </source>
</evidence>
<reference evidence="3" key="2">
    <citation type="journal article" date="2017" name="Nat. Ecol. Evol.">
        <title>Lineage-specific genetic innovations streamline the genomes of Armillaria species to pathogenesis.</title>
        <authorList>
            <consortium name="DOE Joint Genome Institute"/>
            <person name="Sipos G."/>
            <person name="Prasanna A.N."/>
            <person name="Walter M.C."/>
            <person name="O'Connor E."/>
            <person name="Balint B."/>
            <person name="Krizsan K."/>
            <person name="Kiss B."/>
            <person name="Hess J."/>
            <person name="Varga T."/>
            <person name="Slot J."/>
            <person name="Riley R."/>
            <person name="Boka B."/>
            <person name="Rigling D."/>
            <person name="Barry K."/>
            <person name="Lee J."/>
            <person name="Mihaltcheva S."/>
            <person name="LaButti K."/>
            <person name="Lipzen A."/>
            <person name="Waldron R."/>
            <person name="Moloney N.M."/>
            <person name="Sperisen C."/>
            <person name="Kredics L."/>
            <person name="Vagvolgyi C."/>
            <person name="Patrignani A."/>
            <person name="Fitzpatrick D."/>
            <person name="Nagy I."/>
            <person name="Doyle S."/>
            <person name="Anderson J."/>
            <person name="Grigoriev I.V."/>
            <person name="Guldener U."/>
            <person name="Munsterkotter M."/>
            <person name="Nagy L.G."/>
        </authorList>
    </citation>
    <scope>NUCLEOTIDE SEQUENCE [LARGE SCALE GENOMIC DNA]</scope>
    <source>
        <strain evidence="3">Ar21-2</strain>
    </source>
</reference>
<dbReference type="EMBL" id="KZ293723">
    <property type="protein sequence ID" value="PBK81955.1"/>
    <property type="molecule type" value="Genomic_DNA"/>
</dbReference>
<reference evidence="4" key="1">
    <citation type="journal article" date="2017" name="Nat. Ecol. Evol.">
        <title>Genome expansion and lineage-specific genetic innovations in the forest pathogenic fungi Armillaria.</title>
        <authorList>
            <person name="Sipos G."/>
            <person name="Prasanna A.N."/>
            <person name="Walter M.C."/>
            <person name="O'Connor E."/>
            <person name="Balint B."/>
            <person name="Krizsan K."/>
            <person name="Kiss B."/>
            <person name="Hess J."/>
            <person name="Varga T."/>
            <person name="Slot J."/>
            <person name="Riley R."/>
            <person name="Boka B."/>
            <person name="Rigling D."/>
            <person name="Barry K."/>
            <person name="Lee J."/>
            <person name="Mihaltcheva S."/>
            <person name="LaButti K."/>
            <person name="Lipzen A."/>
            <person name="Waldron R."/>
            <person name="Moloney N.M."/>
            <person name="Sperisen C."/>
            <person name="Kredics L."/>
            <person name="Vagvoelgyi C."/>
            <person name="Patrignani A."/>
            <person name="Fitzpatrick D."/>
            <person name="Nagy I."/>
            <person name="Doyle S."/>
            <person name="Anderson J.B."/>
            <person name="Grigoriev I.V."/>
            <person name="Gueldener U."/>
            <person name="Muensterkoetter M."/>
            <person name="Nagy L.G."/>
        </authorList>
    </citation>
    <scope>NUCLEOTIDE SEQUENCE [LARGE SCALE GENOMIC DNA]</scope>
    <source>
        <strain evidence="4">Ar21-2</strain>
    </source>
</reference>
<dbReference type="OrthoDB" id="3066858at2759"/>
<keyword evidence="4" id="KW-1185">Reference proteome</keyword>
<accession>A0A2H3CFW5</accession>
<dbReference type="AlphaFoldDB" id="A0A2H3CFW5"/>
<evidence type="ECO:0000313" key="4">
    <source>
        <dbReference type="Proteomes" id="UP000217790"/>
    </source>
</evidence>
<proteinExistence type="predicted"/>
<sequence>MFSNRHMHPVVLPLSILYPANRSADPVDSAFHNALPWGRASEFTSKLLENAAHPRRPPDPVGAMPLRPKPTTRKERLDNRSAVPTVAAMIKSTGFFAQHQAAEAGLERFCAEQPEDNHLHVYPEIDIDTKLPSREAFIAFTTHQALTSKGRISKYSARDTIRSLMGSFGIWRREALKPVPFEYTQQVYTYIDSEQLAEIVPLCTDSKPRHSMSATDFEVLARALFKDNGFRTLRMDNGTNEALTWGEHDFHVIPNEDDPHHPLIIIVVKISRQKGYGGKKSVYKEFVLYPEPNTNCPMCPVTQAVALAMEDQIFADITSAEQIFSPQDTADGPPRLDPEARIALPVCSTGRGLAQRRLGHFFSFRPCLDLYRIQRPFTTRQFGRWFMSPQGKEDAFLINLTSMRAVSSMSACRDNNAPVELPLEHVGLITNEPELVDMRRAREKLAKEISETSELLVSTGVDEEKQKQ</sequence>
<name>A0A2H3CFW5_ARMGA</name>
<gene>
    <name evidence="2" type="ORF">ARMGADRAFT_1090806</name>
    <name evidence="3" type="ORF">ARMGADRAFT_1090810</name>
</gene>
<evidence type="ECO:0000256" key="1">
    <source>
        <dbReference type="SAM" id="MobiDB-lite"/>
    </source>
</evidence>
<dbReference type="InParanoid" id="A0A2H3CFW5"/>
<feature type="region of interest" description="Disordered" evidence="1">
    <location>
        <begin position="51"/>
        <end position="80"/>
    </location>
</feature>
<organism evidence="3 4">
    <name type="scientific">Armillaria gallica</name>
    <name type="common">Bulbous honey fungus</name>
    <name type="synonym">Armillaria bulbosa</name>
    <dbReference type="NCBI Taxonomy" id="47427"/>
    <lineage>
        <taxon>Eukaryota</taxon>
        <taxon>Fungi</taxon>
        <taxon>Dikarya</taxon>
        <taxon>Basidiomycota</taxon>
        <taxon>Agaricomycotina</taxon>
        <taxon>Agaricomycetes</taxon>
        <taxon>Agaricomycetidae</taxon>
        <taxon>Agaricales</taxon>
        <taxon>Marasmiineae</taxon>
        <taxon>Physalacriaceae</taxon>
        <taxon>Armillaria</taxon>
    </lineage>
</organism>
<dbReference type="PANTHER" id="PTHR37535">
    <property type="entry name" value="FLUG DOMAIN PROTEIN"/>
    <property type="match status" value="1"/>
</dbReference>
<dbReference type="PANTHER" id="PTHR37535:SF4">
    <property type="entry name" value="FLUG DOMAIN-CONTAINING PROTEIN"/>
    <property type="match status" value="1"/>
</dbReference>
<dbReference type="EMBL" id="KZ293723">
    <property type="protein sequence ID" value="PBK81951.1"/>
    <property type="molecule type" value="Genomic_DNA"/>
</dbReference>
<evidence type="ECO:0000313" key="2">
    <source>
        <dbReference type="EMBL" id="PBK81951.1"/>
    </source>
</evidence>
<dbReference type="Proteomes" id="UP000217790">
    <property type="component" value="Unassembled WGS sequence"/>
</dbReference>
<dbReference type="STRING" id="47427.A0A2H3CFW5"/>